<gene>
    <name evidence="1" type="ORF">WSS_A26735</name>
</gene>
<accession>K8XMZ4</accession>
<organism evidence="1 2">
    <name type="scientific">Rhodococcus opacus M213</name>
    <dbReference type="NCBI Taxonomy" id="1129896"/>
    <lineage>
        <taxon>Bacteria</taxon>
        <taxon>Bacillati</taxon>
        <taxon>Actinomycetota</taxon>
        <taxon>Actinomycetes</taxon>
        <taxon>Mycobacteriales</taxon>
        <taxon>Nocardiaceae</taxon>
        <taxon>Rhodococcus</taxon>
    </lineage>
</organism>
<comment type="caution">
    <text evidence="1">The sequence shown here is derived from an EMBL/GenBank/DDBJ whole genome shotgun (WGS) entry which is preliminary data.</text>
</comment>
<dbReference type="Proteomes" id="UP000005951">
    <property type="component" value="Unassembled WGS sequence"/>
</dbReference>
<dbReference type="EMBL" id="AJYC02000081">
    <property type="protein sequence ID" value="EKT79577.1"/>
    <property type="molecule type" value="Genomic_DNA"/>
</dbReference>
<proteinExistence type="predicted"/>
<evidence type="ECO:0000313" key="1">
    <source>
        <dbReference type="EMBL" id="EKT79577.1"/>
    </source>
</evidence>
<sequence>MDPPVRFGFGSTPRTPAATSIVTTIVD</sequence>
<name>K8XMZ4_RHOOP</name>
<dbReference type="AlphaFoldDB" id="K8XMZ4"/>
<reference evidence="1 2" key="1">
    <citation type="journal article" date="2013" name="Genome Announc.">
        <title>Draft Genome Sequence of Rhodococcus opacus Strain M213 Shows a Diverse Catabolic Potential.</title>
        <authorList>
            <person name="Pathak A."/>
            <person name="Green S.J."/>
            <person name="Ogram A."/>
            <person name="Chauhan A."/>
        </authorList>
    </citation>
    <scope>NUCLEOTIDE SEQUENCE [LARGE SCALE GENOMIC DNA]</scope>
    <source>
        <strain evidence="1 2">M213</strain>
    </source>
</reference>
<evidence type="ECO:0000313" key="2">
    <source>
        <dbReference type="Proteomes" id="UP000005951"/>
    </source>
</evidence>
<protein>
    <submittedName>
        <fullName evidence="1">Uncharacterized protein</fullName>
    </submittedName>
</protein>